<reference evidence="2" key="1">
    <citation type="journal article" date="2019" name="Int. J. Syst. Evol. Microbiol.">
        <title>The Global Catalogue of Microorganisms (GCM) 10K type strain sequencing project: providing services to taxonomists for standard genome sequencing and annotation.</title>
        <authorList>
            <consortium name="The Broad Institute Genomics Platform"/>
            <consortium name="The Broad Institute Genome Sequencing Center for Infectious Disease"/>
            <person name="Wu L."/>
            <person name="Ma J."/>
        </authorList>
    </citation>
    <scope>NUCLEOTIDE SEQUENCE [LARGE SCALE GENOMIC DNA]</scope>
    <source>
        <strain evidence="2">CGMCC 4.7645</strain>
    </source>
</reference>
<comment type="caution">
    <text evidence="1">The sequence shown here is derived from an EMBL/GenBank/DDBJ whole genome shotgun (WGS) entry which is preliminary data.</text>
</comment>
<dbReference type="RefSeq" id="WP_378260088.1">
    <property type="nucleotide sequence ID" value="NZ_JBHUKR010000002.1"/>
</dbReference>
<sequence length="145" mass="15774">MTTDIDHSSLHDQPDLPVNVALLGGQVELGGSVDALFMGAGFASEVNSFLVRHLFWAPIIVTAGEPSEWIFLTQPRTPMRTAVWEDLVRLQIGWKRHGETITLPAPGATTQGVRWLQQPGRHTTLPPWTAVVAAARSVSSPSRTS</sequence>
<gene>
    <name evidence="1" type="ORF">ACFSXZ_00670</name>
</gene>
<protein>
    <submittedName>
        <fullName evidence="1">Uncharacterized protein</fullName>
    </submittedName>
</protein>
<dbReference type="Proteomes" id="UP001597417">
    <property type="component" value="Unassembled WGS sequence"/>
</dbReference>
<dbReference type="EMBL" id="JBHUKR010000002">
    <property type="protein sequence ID" value="MFD2414841.1"/>
    <property type="molecule type" value="Genomic_DNA"/>
</dbReference>
<name>A0ABW5FIT9_9PSEU</name>
<proteinExistence type="predicted"/>
<keyword evidence="2" id="KW-1185">Reference proteome</keyword>
<accession>A0ABW5FIT9</accession>
<evidence type="ECO:0000313" key="2">
    <source>
        <dbReference type="Proteomes" id="UP001597417"/>
    </source>
</evidence>
<evidence type="ECO:0000313" key="1">
    <source>
        <dbReference type="EMBL" id="MFD2414841.1"/>
    </source>
</evidence>
<organism evidence="1 2">
    <name type="scientific">Amycolatopsis pigmentata</name>
    <dbReference type="NCBI Taxonomy" id="450801"/>
    <lineage>
        <taxon>Bacteria</taxon>
        <taxon>Bacillati</taxon>
        <taxon>Actinomycetota</taxon>
        <taxon>Actinomycetes</taxon>
        <taxon>Pseudonocardiales</taxon>
        <taxon>Pseudonocardiaceae</taxon>
        <taxon>Amycolatopsis</taxon>
    </lineage>
</organism>